<organism evidence="1">
    <name type="scientific">Sesamum angustifolium</name>
    <dbReference type="NCBI Taxonomy" id="2727405"/>
    <lineage>
        <taxon>Eukaryota</taxon>
        <taxon>Viridiplantae</taxon>
        <taxon>Streptophyta</taxon>
        <taxon>Embryophyta</taxon>
        <taxon>Tracheophyta</taxon>
        <taxon>Spermatophyta</taxon>
        <taxon>Magnoliopsida</taxon>
        <taxon>eudicotyledons</taxon>
        <taxon>Gunneridae</taxon>
        <taxon>Pentapetalae</taxon>
        <taxon>asterids</taxon>
        <taxon>lamiids</taxon>
        <taxon>Lamiales</taxon>
        <taxon>Pedaliaceae</taxon>
        <taxon>Sesamum</taxon>
    </lineage>
</organism>
<dbReference type="AlphaFoldDB" id="A0AAW2LEA6"/>
<gene>
    <name evidence="1" type="ORF">Sangu_2159300</name>
</gene>
<name>A0AAW2LEA6_9LAMI</name>
<protein>
    <submittedName>
        <fullName evidence="1">Uncharacterized protein</fullName>
    </submittedName>
</protein>
<accession>A0AAW2LEA6</accession>
<reference evidence="1" key="2">
    <citation type="journal article" date="2024" name="Plant">
        <title>Genomic evolution and insights into agronomic trait innovations of Sesamum species.</title>
        <authorList>
            <person name="Miao H."/>
            <person name="Wang L."/>
            <person name="Qu L."/>
            <person name="Liu H."/>
            <person name="Sun Y."/>
            <person name="Le M."/>
            <person name="Wang Q."/>
            <person name="Wei S."/>
            <person name="Zheng Y."/>
            <person name="Lin W."/>
            <person name="Duan Y."/>
            <person name="Cao H."/>
            <person name="Xiong S."/>
            <person name="Wang X."/>
            <person name="Wei L."/>
            <person name="Li C."/>
            <person name="Ma Q."/>
            <person name="Ju M."/>
            <person name="Zhao R."/>
            <person name="Li G."/>
            <person name="Mu C."/>
            <person name="Tian Q."/>
            <person name="Mei H."/>
            <person name="Zhang T."/>
            <person name="Gao T."/>
            <person name="Zhang H."/>
        </authorList>
    </citation>
    <scope>NUCLEOTIDE SEQUENCE</scope>
    <source>
        <strain evidence="1">G01</strain>
    </source>
</reference>
<proteinExistence type="predicted"/>
<sequence>MAFKVVRILVEMVGCWRRRSAKKRSGGFVGGLCKVDVGRRDRNIGDLPRVRGMRPPFLAWVRRGGDVTFLPHIGCSSSRSVWGDLPLYLEGYSPNHIATTMSLPKCHSFA</sequence>
<dbReference type="EMBL" id="JACGWK010000014">
    <property type="protein sequence ID" value="KAL0317450.1"/>
    <property type="molecule type" value="Genomic_DNA"/>
</dbReference>
<comment type="caution">
    <text evidence="1">The sequence shown here is derived from an EMBL/GenBank/DDBJ whole genome shotgun (WGS) entry which is preliminary data.</text>
</comment>
<reference evidence="1" key="1">
    <citation type="submission" date="2020-06" db="EMBL/GenBank/DDBJ databases">
        <authorList>
            <person name="Li T."/>
            <person name="Hu X."/>
            <person name="Zhang T."/>
            <person name="Song X."/>
            <person name="Zhang H."/>
            <person name="Dai N."/>
            <person name="Sheng W."/>
            <person name="Hou X."/>
            <person name="Wei L."/>
        </authorList>
    </citation>
    <scope>NUCLEOTIDE SEQUENCE</scope>
    <source>
        <strain evidence="1">G01</strain>
        <tissue evidence="1">Leaf</tissue>
    </source>
</reference>
<evidence type="ECO:0000313" key="1">
    <source>
        <dbReference type="EMBL" id="KAL0317450.1"/>
    </source>
</evidence>